<dbReference type="InterPro" id="IPR041588">
    <property type="entry name" value="Integrase_H2C2"/>
</dbReference>
<dbReference type="InterPro" id="IPR012337">
    <property type="entry name" value="RNaseH-like_sf"/>
</dbReference>
<sequence>MAEEEKGRLKAERPKKAHYKKDKGGVKQLLAQKKFKKWRIYADSFVDIREFGCRFKTGEYGEGVFKVNTRVQWEECSKGPYLNFMLHEGYLFKNNCLCIPECSLREIIVQEAHGGGLGGHFGRDKTLALVQENFYWPKMVKDVTRHVERCGTCHRAKSHAQNTGLYTPLPVPAALWEDVSMDFIVGLPRTQRNKDSIMVVVDHRDPKFVSHFWRTLWRKLGTSLQFSSSHHPQTDGQTEVVNRSLGNLLRSLVGSNIRQWDLILAQAEFAYNRSTSQTTGTSPFEVVYGQNPHGPLDLVPLPITHHFSGDAADQAKCIQKLHEQVRARIIKQNERYRNTANKHRKPAAFKEGDLPRADGPFKVLHRIGENAYKIELPEDYGVSTTFNVADLYPYHGDAISKGNLLQPREHEKEIEERWASNQRDLEQGEQKRRANILIKNGRRGIMQRGVSRREGEDEEETEE</sequence>
<dbReference type="Pfam" id="PF17921">
    <property type="entry name" value="Integrase_H2C2"/>
    <property type="match status" value="1"/>
</dbReference>
<dbReference type="GO" id="GO:0003676">
    <property type="term" value="F:nucleic acid binding"/>
    <property type="evidence" value="ECO:0007669"/>
    <property type="project" value="InterPro"/>
</dbReference>
<dbReference type="EMBL" id="CAADRP010001918">
    <property type="protein sequence ID" value="VFU56147.1"/>
    <property type="molecule type" value="Genomic_DNA"/>
</dbReference>
<dbReference type="InterPro" id="IPR036397">
    <property type="entry name" value="RNaseH_sf"/>
</dbReference>
<dbReference type="SUPFAM" id="SSF53098">
    <property type="entry name" value="Ribonuclease H-like"/>
    <property type="match status" value="1"/>
</dbReference>
<dbReference type="InterPro" id="IPR056924">
    <property type="entry name" value="SH3_Tf2-1"/>
</dbReference>
<dbReference type="PANTHER" id="PTHR35046">
    <property type="entry name" value="ZINC KNUCKLE (CCHC-TYPE) FAMILY PROTEIN"/>
    <property type="match status" value="1"/>
</dbReference>
<feature type="compositionally biased region" description="Basic and acidic residues" evidence="1">
    <location>
        <begin position="421"/>
        <end position="432"/>
    </location>
</feature>
<name>A0A6N2MUI5_SALVM</name>
<organism evidence="3">
    <name type="scientific">Salix viminalis</name>
    <name type="common">Common osier</name>
    <name type="synonym">Basket willow</name>
    <dbReference type="NCBI Taxonomy" id="40686"/>
    <lineage>
        <taxon>Eukaryota</taxon>
        <taxon>Viridiplantae</taxon>
        <taxon>Streptophyta</taxon>
        <taxon>Embryophyta</taxon>
        <taxon>Tracheophyta</taxon>
        <taxon>Spermatophyta</taxon>
        <taxon>Magnoliopsida</taxon>
        <taxon>eudicotyledons</taxon>
        <taxon>Gunneridae</taxon>
        <taxon>Pentapetalae</taxon>
        <taxon>rosids</taxon>
        <taxon>fabids</taxon>
        <taxon>Malpighiales</taxon>
        <taxon>Salicaceae</taxon>
        <taxon>Saliceae</taxon>
        <taxon>Salix</taxon>
    </lineage>
</organism>
<dbReference type="AlphaFoldDB" id="A0A6N2MUI5"/>
<dbReference type="GO" id="GO:0015074">
    <property type="term" value="P:DNA integration"/>
    <property type="evidence" value="ECO:0007669"/>
    <property type="project" value="InterPro"/>
</dbReference>
<feature type="region of interest" description="Disordered" evidence="1">
    <location>
        <begin position="421"/>
        <end position="463"/>
    </location>
</feature>
<reference evidence="3" key="1">
    <citation type="submission" date="2019-03" db="EMBL/GenBank/DDBJ databases">
        <authorList>
            <person name="Mank J."/>
            <person name="Almeida P."/>
        </authorList>
    </citation>
    <scope>NUCLEOTIDE SEQUENCE</scope>
    <source>
        <strain evidence="3">78183</strain>
    </source>
</reference>
<proteinExistence type="predicted"/>
<evidence type="ECO:0000256" key="1">
    <source>
        <dbReference type="SAM" id="MobiDB-lite"/>
    </source>
</evidence>
<dbReference type="Pfam" id="PF24626">
    <property type="entry name" value="SH3_Tf2-1"/>
    <property type="match status" value="1"/>
</dbReference>
<dbReference type="Gene3D" id="1.10.340.70">
    <property type="match status" value="1"/>
</dbReference>
<evidence type="ECO:0000313" key="3">
    <source>
        <dbReference type="EMBL" id="VFU56147.1"/>
    </source>
</evidence>
<accession>A0A6N2MUI5</accession>
<dbReference type="InterPro" id="IPR001584">
    <property type="entry name" value="Integrase_cat-core"/>
</dbReference>
<gene>
    <name evidence="3" type="ORF">SVIM_LOCUS401967</name>
</gene>
<feature type="domain" description="Integrase catalytic" evidence="2">
    <location>
        <begin position="198"/>
        <end position="291"/>
    </location>
</feature>
<protein>
    <recommendedName>
        <fullName evidence="2">Integrase catalytic domain-containing protein</fullName>
    </recommendedName>
</protein>
<dbReference type="FunFam" id="1.10.340.70:FF:000001">
    <property type="entry name" value="Retrovirus-related Pol polyprotein from transposon gypsy-like Protein"/>
    <property type="match status" value="1"/>
</dbReference>
<evidence type="ECO:0000259" key="2">
    <source>
        <dbReference type="PROSITE" id="PS50994"/>
    </source>
</evidence>
<dbReference type="Gene3D" id="3.30.420.10">
    <property type="entry name" value="Ribonuclease H-like superfamily/Ribonuclease H"/>
    <property type="match status" value="1"/>
</dbReference>
<dbReference type="PROSITE" id="PS50994">
    <property type="entry name" value="INTEGRASE"/>
    <property type="match status" value="1"/>
</dbReference>
<dbReference type="PANTHER" id="PTHR35046:SF26">
    <property type="entry name" value="RNA-DIRECTED DNA POLYMERASE"/>
    <property type="match status" value="1"/>
</dbReference>